<dbReference type="EMBL" id="AHFL01000057">
    <property type="protein sequence ID" value="EOO61995.1"/>
    <property type="molecule type" value="Genomic_DNA"/>
</dbReference>
<accession>A0A9W5PYK9</accession>
<name>A0A9W5PYK9_BACCE</name>
<dbReference type="Proteomes" id="UP000014023">
    <property type="component" value="Unassembled WGS sequence"/>
</dbReference>
<evidence type="ECO:0000313" key="2">
    <source>
        <dbReference type="Proteomes" id="UP000014023"/>
    </source>
</evidence>
<proteinExistence type="predicted"/>
<evidence type="ECO:0000313" key="1">
    <source>
        <dbReference type="EMBL" id="EOO61995.1"/>
    </source>
</evidence>
<protein>
    <submittedName>
        <fullName evidence="1">Uncharacterized protein</fullName>
    </submittedName>
</protein>
<reference evidence="1 2" key="1">
    <citation type="submission" date="2012-12" db="EMBL/GenBank/DDBJ databases">
        <title>The Genome Sequence of Bacillus cereus VD196.</title>
        <authorList>
            <consortium name="The Broad Institute Genome Sequencing Platform"/>
            <consortium name="The Broad Institute Genome Sequencing Center for Infectious Disease"/>
            <person name="Feldgarden M."/>
            <person name="Van der Auwera G.A."/>
            <person name="Mahillon J."/>
            <person name="Duprez V."/>
            <person name="Timmery S."/>
            <person name="Mattelet C."/>
            <person name="Dierick K."/>
            <person name="Sun M."/>
            <person name="Yu Z."/>
            <person name="Zhu L."/>
            <person name="Hu X."/>
            <person name="Shank E.B."/>
            <person name="Swiecicka I."/>
            <person name="Hansen B.M."/>
            <person name="Andrup L."/>
            <person name="Walker B."/>
            <person name="Young S.K."/>
            <person name="Zeng Q."/>
            <person name="Gargeya S."/>
            <person name="Fitzgerald M."/>
            <person name="Haas B."/>
            <person name="Abouelleil A."/>
            <person name="Alvarado L."/>
            <person name="Arachchi H.M."/>
            <person name="Berlin A.M."/>
            <person name="Chapman S.B."/>
            <person name="Dewar J."/>
            <person name="Goldberg J."/>
            <person name="Griggs A."/>
            <person name="Gujja S."/>
            <person name="Hansen M."/>
            <person name="Howarth C."/>
            <person name="Imamovic A."/>
            <person name="Larimer J."/>
            <person name="McCowan C."/>
            <person name="Murphy C."/>
            <person name="Neiman D."/>
            <person name="Pearson M."/>
            <person name="Priest M."/>
            <person name="Roberts A."/>
            <person name="Saif S."/>
            <person name="Shea T."/>
            <person name="Sisk P."/>
            <person name="Sykes S."/>
            <person name="Wortman J."/>
            <person name="Nusbaum C."/>
            <person name="Birren B."/>
        </authorList>
    </citation>
    <scope>NUCLEOTIDE SEQUENCE [LARGE SCALE GENOMIC DNA]</scope>
    <source>
        <strain evidence="1 2">VD196</strain>
    </source>
</reference>
<comment type="caution">
    <text evidence="1">The sequence shown here is derived from an EMBL/GenBank/DDBJ whole genome shotgun (WGS) entry which is preliminary data.</text>
</comment>
<gene>
    <name evidence="1" type="ORF">IKE_05785</name>
</gene>
<organism evidence="1 2">
    <name type="scientific">Bacillus cereus VD196</name>
    <dbReference type="NCBI Taxonomy" id="1053243"/>
    <lineage>
        <taxon>Bacteria</taxon>
        <taxon>Bacillati</taxon>
        <taxon>Bacillota</taxon>
        <taxon>Bacilli</taxon>
        <taxon>Bacillales</taxon>
        <taxon>Bacillaceae</taxon>
        <taxon>Bacillus</taxon>
        <taxon>Bacillus cereus group</taxon>
    </lineage>
</organism>
<dbReference type="AlphaFoldDB" id="A0A9W5PYK9"/>
<sequence length="52" mass="6481">MFYEYRHKHKLIKDGDNALSIKGIILNQFIQINYLRMHLQRRCFHYKALTYH</sequence>